<feature type="region of interest" description="Disordered" evidence="1">
    <location>
        <begin position="85"/>
        <end position="106"/>
    </location>
</feature>
<comment type="caution">
    <text evidence="2">The sequence shown here is derived from an EMBL/GenBank/DDBJ whole genome shotgun (WGS) entry which is preliminary data.</text>
</comment>
<dbReference type="AlphaFoldDB" id="A0A9N9CQV9"/>
<accession>A0A9N9CQV9</accession>
<keyword evidence="3" id="KW-1185">Reference proteome</keyword>
<reference evidence="2" key="1">
    <citation type="submission" date="2021-06" db="EMBL/GenBank/DDBJ databases">
        <authorList>
            <person name="Kallberg Y."/>
            <person name="Tangrot J."/>
            <person name="Rosling A."/>
        </authorList>
    </citation>
    <scope>NUCLEOTIDE SEQUENCE</scope>
    <source>
        <strain evidence="2">AZ414A</strain>
    </source>
</reference>
<evidence type="ECO:0000313" key="2">
    <source>
        <dbReference type="EMBL" id="CAG8611874.1"/>
    </source>
</evidence>
<gene>
    <name evidence="2" type="ORF">DEBURN_LOCUS10010</name>
</gene>
<dbReference type="EMBL" id="CAJVPK010002378">
    <property type="protein sequence ID" value="CAG8611874.1"/>
    <property type="molecule type" value="Genomic_DNA"/>
</dbReference>
<evidence type="ECO:0000313" key="3">
    <source>
        <dbReference type="Proteomes" id="UP000789706"/>
    </source>
</evidence>
<sequence>MSQSNLKVSANFKKNSRLVPEFKINEQRVELPRFKVIEPVIVIETGAELLVATVPRFEIIELAATSPVAILSVTVVKVETTISRSTSKRRRTKVGSIRQYSDDNIQ</sequence>
<name>A0A9N9CQV9_9GLOM</name>
<protein>
    <submittedName>
        <fullName evidence="2">3597_t:CDS:1</fullName>
    </submittedName>
</protein>
<organism evidence="2 3">
    <name type="scientific">Diversispora eburnea</name>
    <dbReference type="NCBI Taxonomy" id="1213867"/>
    <lineage>
        <taxon>Eukaryota</taxon>
        <taxon>Fungi</taxon>
        <taxon>Fungi incertae sedis</taxon>
        <taxon>Mucoromycota</taxon>
        <taxon>Glomeromycotina</taxon>
        <taxon>Glomeromycetes</taxon>
        <taxon>Diversisporales</taxon>
        <taxon>Diversisporaceae</taxon>
        <taxon>Diversispora</taxon>
    </lineage>
</organism>
<dbReference type="Proteomes" id="UP000789706">
    <property type="component" value="Unassembled WGS sequence"/>
</dbReference>
<proteinExistence type="predicted"/>
<evidence type="ECO:0000256" key="1">
    <source>
        <dbReference type="SAM" id="MobiDB-lite"/>
    </source>
</evidence>